<dbReference type="Proteomes" id="UP000095286">
    <property type="component" value="Unplaced"/>
</dbReference>
<evidence type="ECO:0000313" key="2">
    <source>
        <dbReference type="WBParaSite" id="RSKR_0000956800.1"/>
    </source>
</evidence>
<name>A0AC35UA96_9BILA</name>
<organism evidence="1 2">
    <name type="scientific">Rhabditophanes sp. KR3021</name>
    <dbReference type="NCBI Taxonomy" id="114890"/>
    <lineage>
        <taxon>Eukaryota</taxon>
        <taxon>Metazoa</taxon>
        <taxon>Ecdysozoa</taxon>
        <taxon>Nematoda</taxon>
        <taxon>Chromadorea</taxon>
        <taxon>Rhabditida</taxon>
        <taxon>Tylenchina</taxon>
        <taxon>Panagrolaimomorpha</taxon>
        <taxon>Strongyloidoidea</taxon>
        <taxon>Alloionematidae</taxon>
        <taxon>Rhabditophanes</taxon>
    </lineage>
</organism>
<accession>A0AC35UA96</accession>
<proteinExistence type="predicted"/>
<sequence>MSRKLKLSSRQAFSNACEKGINIQIQNELMASYTYLALANFFARDVVALHGISRFFYAQSEEESKHGRKLMKYLLNRGGCVVLYDIKASTISDSLTLLDALKHAYELEKTNNAALLELHEVASKSNDSDLTSFLEEHYLKEQIDEINLFAKLYNRLLTFGDGIGVYFVEKEMIKLCPKEKNSS</sequence>
<protein>
    <submittedName>
        <fullName evidence="2">Ferritin</fullName>
    </submittedName>
</protein>
<reference evidence="2" key="1">
    <citation type="submission" date="2016-11" db="UniProtKB">
        <authorList>
            <consortium name="WormBaseParasite"/>
        </authorList>
    </citation>
    <scope>IDENTIFICATION</scope>
    <source>
        <strain evidence="2">KR3021</strain>
    </source>
</reference>
<dbReference type="WBParaSite" id="RSKR_0000956800.1">
    <property type="protein sequence ID" value="RSKR_0000956800.1"/>
    <property type="gene ID" value="RSKR_0000956800"/>
</dbReference>
<evidence type="ECO:0000313" key="1">
    <source>
        <dbReference type="Proteomes" id="UP000095286"/>
    </source>
</evidence>